<evidence type="ECO:0000313" key="9">
    <source>
        <dbReference type="Proteomes" id="UP000176504"/>
    </source>
</evidence>
<dbReference type="GO" id="GO:0005886">
    <property type="term" value="C:plasma membrane"/>
    <property type="evidence" value="ECO:0007669"/>
    <property type="project" value="UniProtKB-SubCell"/>
</dbReference>
<dbReference type="HAMAP" id="MF_00038">
    <property type="entry name" value="MraY"/>
    <property type="match status" value="1"/>
</dbReference>
<reference evidence="8 9" key="1">
    <citation type="journal article" date="2016" name="Nat. Commun.">
        <title>Thousands of microbial genomes shed light on interconnected biogeochemical processes in an aquifer system.</title>
        <authorList>
            <person name="Anantharaman K."/>
            <person name="Brown C.T."/>
            <person name="Hug L.A."/>
            <person name="Sharon I."/>
            <person name="Castelle C.J."/>
            <person name="Probst A.J."/>
            <person name="Thomas B.C."/>
            <person name="Singh A."/>
            <person name="Wilkins M.J."/>
            <person name="Karaoz U."/>
            <person name="Brodie E.L."/>
            <person name="Williams K.H."/>
            <person name="Hubbard S.S."/>
            <person name="Banfield J.F."/>
        </authorList>
    </citation>
    <scope>NUCLEOTIDE SEQUENCE [LARGE SCALE GENOMIC DNA]</scope>
</reference>
<dbReference type="AlphaFoldDB" id="A0A1F4VD82"/>
<gene>
    <name evidence="6" type="primary">mraY</name>
    <name evidence="8" type="ORF">A3A78_03035</name>
</gene>
<keyword evidence="3 6" id="KW-0812">Transmembrane</keyword>
<feature type="transmembrane region" description="Helical" evidence="6">
    <location>
        <begin position="181"/>
        <end position="208"/>
    </location>
</feature>
<dbReference type="GO" id="GO:0009252">
    <property type="term" value="P:peptidoglycan biosynthetic process"/>
    <property type="evidence" value="ECO:0007669"/>
    <property type="project" value="UniProtKB-UniRule"/>
</dbReference>
<evidence type="ECO:0000256" key="6">
    <source>
        <dbReference type="HAMAP-Rule" id="MF_00038"/>
    </source>
</evidence>
<dbReference type="GO" id="GO:0008360">
    <property type="term" value="P:regulation of cell shape"/>
    <property type="evidence" value="ECO:0007669"/>
    <property type="project" value="UniProtKB-KW"/>
</dbReference>
<keyword evidence="6" id="KW-0133">Cell shape</keyword>
<feature type="transmembrane region" description="Helical" evidence="6">
    <location>
        <begin position="220"/>
        <end position="238"/>
    </location>
</feature>
<dbReference type="GO" id="GO:0046872">
    <property type="term" value="F:metal ion binding"/>
    <property type="evidence" value="ECO:0007669"/>
    <property type="project" value="UniProtKB-KW"/>
</dbReference>
<keyword evidence="5 6" id="KW-0472">Membrane</keyword>
<dbReference type="InterPro" id="IPR000715">
    <property type="entry name" value="Glycosyl_transferase_4"/>
</dbReference>
<protein>
    <recommendedName>
        <fullName evidence="6">Phospho-N-acetylmuramoyl-pentapeptide-transferase</fullName>
        <ecNumber evidence="6">2.7.8.13</ecNumber>
    </recommendedName>
    <alternativeName>
        <fullName evidence="6">UDP-MurNAc-pentapeptide phosphotransferase</fullName>
    </alternativeName>
</protein>
<feature type="transmembrane region" description="Helical" evidence="6">
    <location>
        <begin position="244"/>
        <end position="261"/>
    </location>
</feature>
<feature type="transmembrane region" description="Helical" evidence="6">
    <location>
        <begin position="159"/>
        <end position="175"/>
    </location>
</feature>
<sequence length="365" mass="41256">MELKFLIILLTSFILCFLLAPLFIGFLYKFNIRRISKADLDNNLPERAMKFGTPIMGGALITFTVFVISVLFFRNWDLLIPFSFILVVGSIFGAVDEFINTIGRKGFSFAVREKVDAVVSKNVLLWKIYKLALIPWDLFKEVFRIMGSTQRGLKTHEKFLMQVVPALAGVLWLYFKSNLHVFWFPFIGDVNIGVLYIPFIIFLCLWFANAFGVTDGMDGLSAGLHSVSFLALGILSLIFGRYELALFCASVVGAELAFLYFNIYPARVEMSDVGTLPLGILFVLTASYLKREFALLFIGGIFIAEIGSSFIQQWSAKLRGGKRVFLLAPIHHHFEKLGWHETKVTMRFWLVNSILSVVGLIIALL</sequence>
<keyword evidence="6" id="KW-1003">Cell membrane</keyword>
<keyword evidence="6 7" id="KW-0479">Metal-binding</keyword>
<keyword evidence="6" id="KW-0573">Peptidoglycan synthesis</keyword>
<keyword evidence="6" id="KW-0131">Cell cycle</keyword>
<keyword evidence="2 6" id="KW-0808">Transferase</keyword>
<evidence type="ECO:0000313" key="8">
    <source>
        <dbReference type="EMBL" id="OGC54930.1"/>
    </source>
</evidence>
<dbReference type="GO" id="GO:0071555">
    <property type="term" value="P:cell wall organization"/>
    <property type="evidence" value="ECO:0007669"/>
    <property type="project" value="UniProtKB-KW"/>
</dbReference>
<feature type="binding site" evidence="7">
    <location>
        <position position="272"/>
    </location>
    <ligand>
        <name>Mg(2+)</name>
        <dbReference type="ChEBI" id="CHEBI:18420"/>
    </ligand>
</feature>
<dbReference type="Proteomes" id="UP000176504">
    <property type="component" value="Unassembled WGS sequence"/>
</dbReference>
<dbReference type="PANTHER" id="PTHR22926:SF5">
    <property type="entry name" value="PHOSPHO-N-ACETYLMURAMOYL-PENTAPEPTIDE-TRANSFERASE HOMOLOG"/>
    <property type="match status" value="1"/>
</dbReference>
<comment type="caution">
    <text evidence="8">The sequence shown here is derived from an EMBL/GenBank/DDBJ whole genome shotgun (WGS) entry which is preliminary data.</text>
</comment>
<dbReference type="GO" id="GO:0051992">
    <property type="term" value="F:UDP-N-acetylmuramoyl-L-alanyl-D-glutamyl-meso-2,6-diaminopimelyl-D-alanyl-D-alanine:undecaprenyl-phosphate transferase activity"/>
    <property type="evidence" value="ECO:0007669"/>
    <property type="project" value="RHEA"/>
</dbReference>
<keyword evidence="6" id="KW-0132">Cell division</keyword>
<comment type="catalytic activity">
    <reaction evidence="6">
        <text>UDP-N-acetyl-alpha-D-muramoyl-L-alanyl-gamma-D-glutamyl-meso-2,6-diaminopimeloyl-D-alanyl-D-alanine + di-trans,octa-cis-undecaprenyl phosphate = di-trans,octa-cis-undecaprenyl diphospho-N-acetyl-alpha-D-muramoyl-L-alanyl-D-glutamyl-meso-2,6-diaminopimeloyl-D-alanyl-D-alanine + UMP</text>
        <dbReference type="Rhea" id="RHEA:28386"/>
        <dbReference type="ChEBI" id="CHEBI:57865"/>
        <dbReference type="ChEBI" id="CHEBI:60392"/>
        <dbReference type="ChEBI" id="CHEBI:61386"/>
        <dbReference type="ChEBI" id="CHEBI:61387"/>
        <dbReference type="EC" id="2.7.8.13"/>
    </reaction>
</comment>
<feature type="transmembrane region" description="Helical" evidence="6">
    <location>
        <begin position="295"/>
        <end position="314"/>
    </location>
</feature>
<dbReference type="EC" id="2.7.8.13" evidence="6"/>
<name>A0A1F4VD82_UNCKA</name>
<proteinExistence type="inferred from homology"/>
<comment type="function">
    <text evidence="6">Catalyzes the initial step of the lipid cycle reactions in the biosynthesis of the cell wall peptidoglycan: transfers peptidoglycan precursor phospho-MurNAc-pentapeptide from UDP-MurNAc-pentapeptide onto the lipid carrier undecaprenyl phosphate, yielding undecaprenyl-pyrophosphoryl-MurNAc-pentapeptide, known as lipid I.</text>
</comment>
<comment type="similarity">
    <text evidence="6">Belongs to the glycosyltransferase 4 family. MraY subfamily.</text>
</comment>
<accession>A0A1F4VD82</accession>
<feature type="transmembrane region" description="Helical" evidence="6">
    <location>
        <begin position="51"/>
        <end position="73"/>
    </location>
</feature>
<dbReference type="UniPathway" id="UPA00219"/>
<feature type="transmembrane region" description="Helical" evidence="6">
    <location>
        <begin position="79"/>
        <end position="99"/>
    </location>
</feature>
<dbReference type="EMBL" id="MEVI01000003">
    <property type="protein sequence ID" value="OGC54930.1"/>
    <property type="molecule type" value="Genomic_DNA"/>
</dbReference>
<evidence type="ECO:0000256" key="4">
    <source>
        <dbReference type="ARBA" id="ARBA00022989"/>
    </source>
</evidence>
<evidence type="ECO:0000256" key="3">
    <source>
        <dbReference type="ARBA" id="ARBA00022692"/>
    </source>
</evidence>
<dbReference type="Pfam" id="PF00953">
    <property type="entry name" value="Glycos_transf_4"/>
    <property type="match status" value="1"/>
</dbReference>
<organism evidence="8 9">
    <name type="scientific">candidate division WWE3 bacterium RIFCSPLOWO2_01_FULL_41_18</name>
    <dbReference type="NCBI Taxonomy" id="1802625"/>
    <lineage>
        <taxon>Bacteria</taxon>
        <taxon>Katanobacteria</taxon>
    </lineage>
</organism>
<keyword evidence="4 6" id="KW-1133">Transmembrane helix</keyword>
<dbReference type="InterPro" id="IPR003524">
    <property type="entry name" value="PNAcMuramoyl-5peptid_Trfase"/>
</dbReference>
<comment type="cofactor">
    <cofactor evidence="6 7">
        <name>Mg(2+)</name>
        <dbReference type="ChEBI" id="CHEBI:18420"/>
    </cofactor>
</comment>
<dbReference type="GO" id="GO:0008963">
    <property type="term" value="F:phospho-N-acetylmuramoyl-pentapeptide-transferase activity"/>
    <property type="evidence" value="ECO:0007669"/>
    <property type="project" value="UniProtKB-UniRule"/>
</dbReference>
<evidence type="ECO:0000256" key="1">
    <source>
        <dbReference type="ARBA" id="ARBA00004141"/>
    </source>
</evidence>
<evidence type="ECO:0000256" key="7">
    <source>
        <dbReference type="PIRSR" id="PIRSR600715-1"/>
    </source>
</evidence>
<keyword evidence="6" id="KW-0961">Cell wall biogenesis/degradation</keyword>
<dbReference type="PANTHER" id="PTHR22926">
    <property type="entry name" value="PHOSPHO-N-ACETYLMURAMOYL-PENTAPEPTIDE-TRANSFERASE"/>
    <property type="match status" value="1"/>
</dbReference>
<comment type="pathway">
    <text evidence="6">Cell wall biogenesis; peptidoglycan biosynthesis.</text>
</comment>
<evidence type="ECO:0000256" key="5">
    <source>
        <dbReference type="ARBA" id="ARBA00023136"/>
    </source>
</evidence>
<evidence type="ECO:0000256" key="2">
    <source>
        <dbReference type="ARBA" id="ARBA00022679"/>
    </source>
</evidence>
<comment type="subcellular location">
    <subcellularLocation>
        <location evidence="6">Cell membrane</location>
        <topology evidence="6">Multi-pass membrane protein</topology>
    </subcellularLocation>
    <subcellularLocation>
        <location evidence="1">Membrane</location>
        <topology evidence="1">Multi-pass membrane protein</topology>
    </subcellularLocation>
</comment>
<feature type="transmembrane region" description="Helical" evidence="6">
    <location>
        <begin position="346"/>
        <end position="364"/>
    </location>
</feature>
<dbReference type="GO" id="GO:0051301">
    <property type="term" value="P:cell division"/>
    <property type="evidence" value="ECO:0007669"/>
    <property type="project" value="UniProtKB-KW"/>
</dbReference>
<keyword evidence="6 7" id="KW-0460">Magnesium</keyword>
<feature type="transmembrane region" description="Helical" evidence="6">
    <location>
        <begin position="6"/>
        <end position="30"/>
    </location>
</feature>